<dbReference type="STRING" id="4096.A0A1U7YA31"/>
<dbReference type="Pfam" id="PF00078">
    <property type="entry name" value="RVT_1"/>
    <property type="match status" value="1"/>
</dbReference>
<dbReference type="AlphaFoldDB" id="A0A1U7YA31"/>
<name>A0A1U7YA31_NICSY</name>
<sequence>MPGRSITRAIHIVRRLVEQYRAMKKDLHIVFIDREKAYDKVPREVLWRCLEAKGVYIAYIRLIEDMYDGAKTWVRTTGGDSEYFLVEIGLHQGSTLSPFLFFLAIDALTRYMQGEEANEDVRLDTQVIPSRNSFKYLGSIFQNDGEIDEDVIHRIRKECWPVENAHVQPMKVAEMRMLSWICGHTVLDRIRNEIIRDKVGVTPVEENMRDAKLRWFKNVKRRSTDAQSRGVRVSPPHALTSQPVKTQAGISHITPSPVSPSRLRPASVAFLSFFLSLFSLIFTSIMRSLDSSVASSLHSPVAFFSCILQLHLDSLCKFLVASSSSFS</sequence>
<dbReference type="InterPro" id="IPR000477">
    <property type="entry name" value="RT_dom"/>
</dbReference>
<protein>
    <submittedName>
        <fullName evidence="3">Uncharacterized protein LOC104245944</fullName>
    </submittedName>
</protein>
<organism evidence="2 3">
    <name type="scientific">Nicotiana sylvestris</name>
    <name type="common">Wood tobacco</name>
    <name type="synonym">South American tobacco</name>
    <dbReference type="NCBI Taxonomy" id="4096"/>
    <lineage>
        <taxon>Eukaryota</taxon>
        <taxon>Viridiplantae</taxon>
        <taxon>Streptophyta</taxon>
        <taxon>Embryophyta</taxon>
        <taxon>Tracheophyta</taxon>
        <taxon>Spermatophyta</taxon>
        <taxon>Magnoliopsida</taxon>
        <taxon>eudicotyledons</taxon>
        <taxon>Gunneridae</taxon>
        <taxon>Pentapetalae</taxon>
        <taxon>asterids</taxon>
        <taxon>lamiids</taxon>
        <taxon>Solanales</taxon>
        <taxon>Solanaceae</taxon>
        <taxon>Nicotianoideae</taxon>
        <taxon>Nicotianeae</taxon>
        <taxon>Nicotiana</taxon>
    </lineage>
</organism>
<dbReference type="PANTHER" id="PTHR46238:SF8">
    <property type="entry name" value="ENDONUCLEASE_EXONUCLEASE_PHOSPHATASE DOMAIN-CONTAINING PROTEIN"/>
    <property type="match status" value="1"/>
</dbReference>
<keyword evidence="2" id="KW-1185">Reference proteome</keyword>
<dbReference type="PROSITE" id="PS50878">
    <property type="entry name" value="RT_POL"/>
    <property type="match status" value="1"/>
</dbReference>
<reference evidence="3" key="2">
    <citation type="submission" date="2025-08" db="UniProtKB">
        <authorList>
            <consortium name="RefSeq"/>
        </authorList>
    </citation>
    <scope>IDENTIFICATION</scope>
    <source>
        <tissue evidence="3">Leaf</tissue>
    </source>
</reference>
<proteinExistence type="predicted"/>
<gene>
    <name evidence="3" type="primary">LOC104245944</name>
</gene>
<reference evidence="2" key="1">
    <citation type="journal article" date="2013" name="Genome Biol.">
        <title>Reference genomes and transcriptomes of Nicotiana sylvestris and Nicotiana tomentosiformis.</title>
        <authorList>
            <person name="Sierro N."/>
            <person name="Battey J.N."/>
            <person name="Ouadi S."/>
            <person name="Bovet L."/>
            <person name="Goepfert S."/>
            <person name="Bakaher N."/>
            <person name="Peitsch M.C."/>
            <person name="Ivanov N.V."/>
        </authorList>
    </citation>
    <scope>NUCLEOTIDE SEQUENCE [LARGE SCALE GENOMIC DNA]</scope>
</reference>
<dbReference type="Proteomes" id="UP000189701">
    <property type="component" value="Unplaced"/>
</dbReference>
<feature type="domain" description="Reverse transcriptase" evidence="1">
    <location>
        <begin position="1"/>
        <end position="186"/>
    </location>
</feature>
<dbReference type="PANTHER" id="PTHR46238">
    <property type="entry name" value="REVERSE TRANSCRIPTASE DOMAIN-CONTAINING PROTEIN"/>
    <property type="match status" value="1"/>
</dbReference>
<dbReference type="SUPFAM" id="SSF56672">
    <property type="entry name" value="DNA/RNA polymerases"/>
    <property type="match status" value="1"/>
</dbReference>
<evidence type="ECO:0000313" key="2">
    <source>
        <dbReference type="Proteomes" id="UP000189701"/>
    </source>
</evidence>
<dbReference type="InterPro" id="IPR043502">
    <property type="entry name" value="DNA/RNA_pol_sf"/>
</dbReference>
<dbReference type="RefSeq" id="XP_009799958.1">
    <property type="nucleotide sequence ID" value="XM_009801656.1"/>
</dbReference>
<evidence type="ECO:0000259" key="1">
    <source>
        <dbReference type="PROSITE" id="PS50878"/>
    </source>
</evidence>
<accession>A0A1U7YA31</accession>
<evidence type="ECO:0000313" key="3">
    <source>
        <dbReference type="RefSeq" id="XP_009799958.1"/>
    </source>
</evidence>